<proteinExistence type="predicted"/>
<sequence length="162" mass="16707">MTRAILLAAALALPLAACDRAGDGTSVSINADGGNTVGSIDGKSGEVKVDVPGFSGQFKLPKIQLDATDFDLNGVRLYPGSTIDTVNMATAGKDGGLRLAFTSPGSADQVRTWFQERLGKAGFTIRQDGQGLTGTTEDDKPFRLELTGDGSTKAKGTIVLGS</sequence>
<dbReference type="RefSeq" id="WP_163959365.1">
    <property type="nucleotide sequence ID" value="NZ_BAAAES010000008.1"/>
</dbReference>
<dbReference type="EMBL" id="BAAAES010000008">
    <property type="protein sequence ID" value="GAA0668356.1"/>
    <property type="molecule type" value="Genomic_DNA"/>
</dbReference>
<accession>A0ABN1HVI2</accession>
<evidence type="ECO:0000256" key="1">
    <source>
        <dbReference type="SAM" id="SignalP"/>
    </source>
</evidence>
<gene>
    <name evidence="2" type="ORF">GCM10009102_18250</name>
</gene>
<dbReference type="Proteomes" id="UP001500238">
    <property type="component" value="Unassembled WGS sequence"/>
</dbReference>
<reference evidence="2 3" key="1">
    <citation type="journal article" date="2019" name="Int. J. Syst. Evol. Microbiol.">
        <title>The Global Catalogue of Microorganisms (GCM) 10K type strain sequencing project: providing services to taxonomists for standard genome sequencing and annotation.</title>
        <authorList>
            <consortium name="The Broad Institute Genomics Platform"/>
            <consortium name="The Broad Institute Genome Sequencing Center for Infectious Disease"/>
            <person name="Wu L."/>
            <person name="Ma J."/>
        </authorList>
    </citation>
    <scope>NUCLEOTIDE SEQUENCE [LARGE SCALE GENOMIC DNA]</scope>
    <source>
        <strain evidence="2 3">JCM 14603</strain>
    </source>
</reference>
<organism evidence="2 3">
    <name type="scientific">Sphingomonas insulae</name>
    <dbReference type="NCBI Taxonomy" id="424800"/>
    <lineage>
        <taxon>Bacteria</taxon>
        <taxon>Pseudomonadati</taxon>
        <taxon>Pseudomonadota</taxon>
        <taxon>Alphaproteobacteria</taxon>
        <taxon>Sphingomonadales</taxon>
        <taxon>Sphingomonadaceae</taxon>
        <taxon>Sphingomonas</taxon>
    </lineage>
</organism>
<comment type="caution">
    <text evidence="2">The sequence shown here is derived from an EMBL/GenBank/DDBJ whole genome shotgun (WGS) entry which is preliminary data.</text>
</comment>
<evidence type="ECO:0000313" key="3">
    <source>
        <dbReference type="Proteomes" id="UP001500238"/>
    </source>
</evidence>
<keyword evidence="3" id="KW-1185">Reference proteome</keyword>
<evidence type="ECO:0000313" key="2">
    <source>
        <dbReference type="EMBL" id="GAA0668356.1"/>
    </source>
</evidence>
<keyword evidence="1" id="KW-0732">Signal</keyword>
<feature type="chain" id="PRO_5047002983" evidence="1">
    <location>
        <begin position="22"/>
        <end position="162"/>
    </location>
</feature>
<name>A0ABN1HVI2_9SPHN</name>
<protein>
    <submittedName>
        <fullName evidence="2">Uncharacterized protein</fullName>
    </submittedName>
</protein>
<feature type="signal peptide" evidence="1">
    <location>
        <begin position="1"/>
        <end position="21"/>
    </location>
</feature>